<evidence type="ECO:0000313" key="7">
    <source>
        <dbReference type="Proteomes" id="UP001254165"/>
    </source>
</evidence>
<name>A0ABU3NRI4_9CHLR</name>
<feature type="domain" description="Carbohydrate kinase PfkB" evidence="5">
    <location>
        <begin position="39"/>
        <end position="297"/>
    </location>
</feature>
<keyword evidence="3 4" id="KW-0418">Kinase</keyword>
<dbReference type="EMBL" id="JAUHMF010000003">
    <property type="protein sequence ID" value="MDT8899434.1"/>
    <property type="molecule type" value="Genomic_DNA"/>
</dbReference>
<evidence type="ECO:0000256" key="3">
    <source>
        <dbReference type="ARBA" id="ARBA00022777"/>
    </source>
</evidence>
<dbReference type="PANTHER" id="PTHR10584:SF166">
    <property type="entry name" value="RIBOKINASE"/>
    <property type="match status" value="1"/>
</dbReference>
<dbReference type="InterPro" id="IPR011611">
    <property type="entry name" value="PfkB_dom"/>
</dbReference>
<dbReference type="PANTHER" id="PTHR10584">
    <property type="entry name" value="SUGAR KINASE"/>
    <property type="match status" value="1"/>
</dbReference>
<dbReference type="PROSITE" id="PS00584">
    <property type="entry name" value="PFKB_KINASES_2"/>
    <property type="match status" value="1"/>
</dbReference>
<gene>
    <name evidence="6" type="ORF">QYE77_14310</name>
</gene>
<dbReference type="PROSITE" id="PS00583">
    <property type="entry name" value="PFKB_KINASES_1"/>
    <property type="match status" value="1"/>
</dbReference>
<reference evidence="6 7" key="1">
    <citation type="submission" date="2023-07" db="EMBL/GenBank/DDBJ databases">
        <title>Novel species of Thermanaerothrix with wide hydrolytic capabilities.</title>
        <authorList>
            <person name="Zayulina K.S."/>
            <person name="Podosokorskaya O.A."/>
            <person name="Elcheninov A.G."/>
        </authorList>
    </citation>
    <scope>NUCLEOTIDE SEQUENCE [LARGE SCALE GENOMIC DNA]</scope>
    <source>
        <strain evidence="6 7">4228-RoL</strain>
    </source>
</reference>
<evidence type="ECO:0000256" key="4">
    <source>
        <dbReference type="RuleBase" id="RU003704"/>
    </source>
</evidence>
<protein>
    <submittedName>
        <fullName evidence="6">PfkB family carbohydrate kinase</fullName>
    </submittedName>
</protein>
<dbReference type="GO" id="GO:0016301">
    <property type="term" value="F:kinase activity"/>
    <property type="evidence" value="ECO:0007669"/>
    <property type="project" value="UniProtKB-KW"/>
</dbReference>
<dbReference type="InterPro" id="IPR029056">
    <property type="entry name" value="Ribokinase-like"/>
</dbReference>
<dbReference type="InterPro" id="IPR002139">
    <property type="entry name" value="Ribo/fructo_kinase"/>
</dbReference>
<proteinExistence type="inferred from homology"/>
<dbReference type="Pfam" id="PF00294">
    <property type="entry name" value="PfkB"/>
    <property type="match status" value="1"/>
</dbReference>
<keyword evidence="7" id="KW-1185">Reference proteome</keyword>
<evidence type="ECO:0000256" key="1">
    <source>
        <dbReference type="ARBA" id="ARBA00010688"/>
    </source>
</evidence>
<dbReference type="RefSeq" id="WP_315626158.1">
    <property type="nucleotide sequence ID" value="NZ_JAUHMF010000003.1"/>
</dbReference>
<comment type="similarity">
    <text evidence="1 4">Belongs to the carbohydrate kinase PfkB family.</text>
</comment>
<dbReference type="Gene3D" id="3.40.1190.20">
    <property type="match status" value="1"/>
</dbReference>
<evidence type="ECO:0000313" key="6">
    <source>
        <dbReference type="EMBL" id="MDT8899434.1"/>
    </source>
</evidence>
<comment type="caution">
    <text evidence="6">The sequence shown here is derived from an EMBL/GenBank/DDBJ whole genome shotgun (WGS) entry which is preliminary data.</text>
</comment>
<dbReference type="InterPro" id="IPR002173">
    <property type="entry name" value="Carboh/pur_kinase_PfkB_CS"/>
</dbReference>
<evidence type="ECO:0000259" key="5">
    <source>
        <dbReference type="Pfam" id="PF00294"/>
    </source>
</evidence>
<accession>A0ABU3NRI4</accession>
<dbReference type="Proteomes" id="UP001254165">
    <property type="component" value="Unassembled WGS sequence"/>
</dbReference>
<organism evidence="6 7">
    <name type="scientific">Thermanaerothrix solaris</name>
    <dbReference type="NCBI Taxonomy" id="3058434"/>
    <lineage>
        <taxon>Bacteria</taxon>
        <taxon>Bacillati</taxon>
        <taxon>Chloroflexota</taxon>
        <taxon>Anaerolineae</taxon>
        <taxon>Anaerolineales</taxon>
        <taxon>Anaerolineaceae</taxon>
        <taxon>Thermanaerothrix</taxon>
    </lineage>
</organism>
<dbReference type="SUPFAM" id="SSF53613">
    <property type="entry name" value="Ribokinase-like"/>
    <property type="match status" value="1"/>
</dbReference>
<evidence type="ECO:0000256" key="2">
    <source>
        <dbReference type="ARBA" id="ARBA00022679"/>
    </source>
</evidence>
<sequence>MQNPEVLVYGYPSFDYIMRVDHFPVAGETSIILDPPGIPSPTPGGCANNIAVALSRLGINAASCIVIGDDEEASKMKKSLENEGVSTDYIITVPNGKTASTFLFINPEGAHQTFYFPGCADDSISLNISGVKFDHLKYGVITVGNSRHIREFMETLYSADIDLVWSLRNDPHAFPLSLVQLLVERCNILVMNHFESQQLLKSLGYSSLQQILKGCSKIIIETFGAAGSKVYIGDQIFTIPAVKPREFVDPTGAGDAFLSGFLCGLIKNLQINTAARIGAVVSSFVIEAWGCQSSLPNWANVVQRYREVFGEDLTNG</sequence>
<keyword evidence="2 4" id="KW-0808">Transferase</keyword>
<dbReference type="PRINTS" id="PR00990">
    <property type="entry name" value="RIBOKINASE"/>
</dbReference>